<name>A0A517L6H7_9PEZI</name>
<evidence type="ECO:0000256" key="1">
    <source>
        <dbReference type="ARBA" id="ARBA00001050"/>
    </source>
</evidence>
<dbReference type="PANTHER" id="PTHR42905:SF2">
    <property type="entry name" value="PHOSPHOENOLPYRUVATE CARBOXYLASE FAMILY PROTEIN"/>
    <property type="match status" value="1"/>
</dbReference>
<dbReference type="InterPro" id="IPR040442">
    <property type="entry name" value="Pyrv_kinase-like_dom_sf"/>
</dbReference>
<comment type="catalytic activity">
    <reaction evidence="1">
        <text>(2S,3R)-3-hydroxybutane-1,2,3-tricarboxylate = pyruvate + succinate</text>
        <dbReference type="Rhea" id="RHEA:16809"/>
        <dbReference type="ChEBI" id="CHEBI:15361"/>
        <dbReference type="ChEBI" id="CHEBI:30031"/>
        <dbReference type="ChEBI" id="CHEBI:57429"/>
        <dbReference type="EC" id="4.1.3.30"/>
    </reaction>
</comment>
<dbReference type="Gene3D" id="3.20.20.60">
    <property type="entry name" value="Phosphoenolpyruvate-binding domains"/>
    <property type="match status" value="1"/>
</dbReference>
<dbReference type="EMBL" id="CP042190">
    <property type="protein sequence ID" value="QDS71241.1"/>
    <property type="molecule type" value="Genomic_DNA"/>
</dbReference>
<dbReference type="STRING" id="50376.A0A517L6H7"/>
<dbReference type="Pfam" id="PF13714">
    <property type="entry name" value="PEP_mutase"/>
    <property type="match status" value="1"/>
</dbReference>
<dbReference type="PANTHER" id="PTHR42905">
    <property type="entry name" value="PHOSPHOENOLPYRUVATE CARBOXYLASE"/>
    <property type="match status" value="1"/>
</dbReference>
<gene>
    <name evidence="2" type="ORF">FKW77_000109</name>
</gene>
<dbReference type="SUPFAM" id="SSF51621">
    <property type="entry name" value="Phosphoenolpyruvate/pyruvate domain"/>
    <property type="match status" value="1"/>
</dbReference>
<dbReference type="OrthoDB" id="1923844at2759"/>
<reference evidence="2 3" key="1">
    <citation type="submission" date="2019-07" db="EMBL/GenBank/DDBJ databases">
        <title>Finished genome of Venturia effusa.</title>
        <authorList>
            <person name="Young C.A."/>
            <person name="Cox M.P."/>
            <person name="Ganley A.R.D."/>
            <person name="David W.J."/>
        </authorList>
    </citation>
    <scope>NUCLEOTIDE SEQUENCE [LARGE SCALE GENOMIC DNA]</scope>
    <source>
        <strain evidence="3">albino</strain>
    </source>
</reference>
<dbReference type="InterPro" id="IPR039556">
    <property type="entry name" value="ICL/PEPM"/>
</dbReference>
<dbReference type="InterPro" id="IPR018523">
    <property type="entry name" value="Isocitrate_lyase_ph_CS"/>
</dbReference>
<sequence length="312" mass="33121">MAASSIPVLKSAAARLRDLLARKEILVCPGVYDGFTARIALKEGFDCLYMTGAGTAASRLGMPDLGVLSLNDMVANAGMIASLDRTVPLIADADTGFGSTIMVARTIQAYITAGVAGLHLEDQVVNKRCGHLEGKQMVDDDTYFSRIRAAVLAREEMRQTMGGDIVIIARTDALQSLGYVVAISRLKKCIELGADVAFLEGPQTVEQCEDVCKDLAPYPVLLNMVPGGTTPLMGKEQAQKMGFKICIWPVLALSATYAAVTDAYGGLNANGEAKPTVHEEKDGVKSFFGVCGLNACTEFDRIAGGVAYREGV</sequence>
<dbReference type="Proteomes" id="UP000316270">
    <property type="component" value="Chromosome 6"/>
</dbReference>
<keyword evidence="3" id="KW-1185">Reference proteome</keyword>
<dbReference type="CDD" id="cd00377">
    <property type="entry name" value="ICL_PEPM"/>
    <property type="match status" value="1"/>
</dbReference>
<evidence type="ECO:0000313" key="3">
    <source>
        <dbReference type="Proteomes" id="UP000316270"/>
    </source>
</evidence>
<dbReference type="AlphaFoldDB" id="A0A517L6H7"/>
<proteinExistence type="predicted"/>
<dbReference type="PROSITE" id="PS00161">
    <property type="entry name" value="ISOCITRATE_LYASE"/>
    <property type="match status" value="1"/>
</dbReference>
<organism evidence="2 3">
    <name type="scientific">Venturia effusa</name>
    <dbReference type="NCBI Taxonomy" id="50376"/>
    <lineage>
        <taxon>Eukaryota</taxon>
        <taxon>Fungi</taxon>
        <taxon>Dikarya</taxon>
        <taxon>Ascomycota</taxon>
        <taxon>Pezizomycotina</taxon>
        <taxon>Dothideomycetes</taxon>
        <taxon>Pleosporomycetidae</taxon>
        <taxon>Venturiales</taxon>
        <taxon>Venturiaceae</taxon>
        <taxon>Venturia</taxon>
    </lineage>
</organism>
<accession>A0A517L6H7</accession>
<protein>
    <submittedName>
        <fullName evidence="2">Uncharacterized protein</fullName>
    </submittedName>
</protein>
<dbReference type="GO" id="GO:0046421">
    <property type="term" value="F:methylisocitrate lyase activity"/>
    <property type="evidence" value="ECO:0007669"/>
    <property type="project" value="UniProtKB-EC"/>
</dbReference>
<evidence type="ECO:0000313" key="2">
    <source>
        <dbReference type="EMBL" id="QDS71241.1"/>
    </source>
</evidence>
<dbReference type="InterPro" id="IPR015813">
    <property type="entry name" value="Pyrv/PenolPyrv_kinase-like_dom"/>
</dbReference>